<keyword evidence="1" id="KW-0472">Membrane</keyword>
<evidence type="ECO:0000256" key="1">
    <source>
        <dbReference type="SAM" id="Phobius"/>
    </source>
</evidence>
<feature type="transmembrane region" description="Helical" evidence="1">
    <location>
        <begin position="176"/>
        <end position="195"/>
    </location>
</feature>
<dbReference type="Proteomes" id="UP000678393">
    <property type="component" value="Unassembled WGS sequence"/>
</dbReference>
<dbReference type="OrthoDB" id="6268706at2759"/>
<reference evidence="2" key="1">
    <citation type="submission" date="2021-04" db="EMBL/GenBank/DDBJ databases">
        <authorList>
            <consortium name="Molecular Ecology Group"/>
        </authorList>
    </citation>
    <scope>NUCLEOTIDE SEQUENCE</scope>
</reference>
<feature type="transmembrane region" description="Helical" evidence="1">
    <location>
        <begin position="29"/>
        <end position="48"/>
    </location>
</feature>
<sequence>MVKDFKSTLEGSLEKLPPRMKGLKKCIHVMLFLFIFGNDLADFVSDWLFFADVAIAEKGIVYGQPDRAAVWCLLLFSIIGTFTFLFECANLWWEFFRNNPWIDSDWLSAIVIWIEDIPQVLISMYLALCREEPISVFQLLKAAVILIGVVIRIIVTSVKYCNKEAVRSHYHVKIKAVIMIGIIIEACTAAAIFFLTQTERGNSGEVTFRVPSTVMEETFNDQRYFTNVSIFFHDADSFDVGNLDPNKTDYTVNWIRLTFVSDLRQSSHAPSFKIDYGYISSSIMNLAISEKRDGGNWTLSECYEIDIFNDTFADIKNTTCLKNIKPANLTSIFITLWYEKPGSLFKKKVFGDIHMDIHKLQGVNCSAVTQWEDTVENSVKNKVSLTFHYYRTSDTPNYQDLRHLLYQSGVPRFYRNIDSNLLDTRVIWKTGWNQCSCNGNFAPVLDTDQSLTCS</sequence>
<keyword evidence="1" id="KW-0812">Transmembrane</keyword>
<gene>
    <name evidence="2" type="ORF">CUNI_LOCUS2030</name>
</gene>
<protein>
    <submittedName>
        <fullName evidence="2">Uncharacterized protein</fullName>
    </submittedName>
</protein>
<comment type="caution">
    <text evidence="2">The sequence shown here is derived from an EMBL/GenBank/DDBJ whole genome shotgun (WGS) entry which is preliminary data.</text>
</comment>
<organism evidence="2 3">
    <name type="scientific">Candidula unifasciata</name>
    <dbReference type="NCBI Taxonomy" id="100452"/>
    <lineage>
        <taxon>Eukaryota</taxon>
        <taxon>Metazoa</taxon>
        <taxon>Spiralia</taxon>
        <taxon>Lophotrochozoa</taxon>
        <taxon>Mollusca</taxon>
        <taxon>Gastropoda</taxon>
        <taxon>Heterobranchia</taxon>
        <taxon>Euthyneura</taxon>
        <taxon>Panpulmonata</taxon>
        <taxon>Eupulmonata</taxon>
        <taxon>Stylommatophora</taxon>
        <taxon>Helicina</taxon>
        <taxon>Helicoidea</taxon>
        <taxon>Geomitridae</taxon>
        <taxon>Candidula</taxon>
    </lineage>
</organism>
<accession>A0A8S3YM03</accession>
<keyword evidence="3" id="KW-1185">Reference proteome</keyword>
<evidence type="ECO:0000313" key="3">
    <source>
        <dbReference type="Proteomes" id="UP000678393"/>
    </source>
</evidence>
<feature type="transmembrane region" description="Helical" evidence="1">
    <location>
        <begin position="105"/>
        <end position="128"/>
    </location>
</feature>
<dbReference type="EMBL" id="CAJHNH020000261">
    <property type="protein sequence ID" value="CAG5116472.1"/>
    <property type="molecule type" value="Genomic_DNA"/>
</dbReference>
<dbReference type="AlphaFoldDB" id="A0A8S3YM03"/>
<feature type="transmembrane region" description="Helical" evidence="1">
    <location>
        <begin position="68"/>
        <end position="93"/>
    </location>
</feature>
<proteinExistence type="predicted"/>
<evidence type="ECO:0000313" key="2">
    <source>
        <dbReference type="EMBL" id="CAG5116472.1"/>
    </source>
</evidence>
<name>A0A8S3YM03_9EUPU</name>
<keyword evidence="1" id="KW-1133">Transmembrane helix</keyword>
<feature type="transmembrane region" description="Helical" evidence="1">
    <location>
        <begin position="134"/>
        <end position="155"/>
    </location>
</feature>